<evidence type="ECO:0000313" key="2">
    <source>
        <dbReference type="EMBL" id="KIQ68783.1"/>
    </source>
</evidence>
<dbReference type="Gene3D" id="3.40.630.30">
    <property type="match status" value="1"/>
</dbReference>
<organism evidence="2 3">
    <name type="scientific">Wenxinia marina DSM 24838</name>
    <dbReference type="NCBI Taxonomy" id="1123501"/>
    <lineage>
        <taxon>Bacteria</taxon>
        <taxon>Pseudomonadati</taxon>
        <taxon>Pseudomonadota</taxon>
        <taxon>Alphaproteobacteria</taxon>
        <taxon>Rhodobacterales</taxon>
        <taxon>Roseobacteraceae</taxon>
        <taxon>Wenxinia</taxon>
    </lineage>
</organism>
<name>A0A0D0QCU2_9RHOB</name>
<gene>
    <name evidence="2" type="ORF">Wenmar_02510</name>
</gene>
<evidence type="ECO:0000259" key="1">
    <source>
        <dbReference type="Pfam" id="PF13480"/>
    </source>
</evidence>
<protein>
    <submittedName>
        <fullName evidence="2">Uncharacterized protein involved in methicillin resistance</fullName>
    </submittedName>
</protein>
<accession>A0A0D0QCU2</accession>
<dbReference type="STRING" id="1123501.Wenmar_02510"/>
<dbReference type="Pfam" id="PF13480">
    <property type="entry name" value="Acetyltransf_6"/>
    <property type="match status" value="1"/>
</dbReference>
<evidence type="ECO:0000313" key="3">
    <source>
        <dbReference type="Proteomes" id="UP000035100"/>
    </source>
</evidence>
<dbReference type="InterPro" id="IPR050644">
    <property type="entry name" value="PG_Glycine_Bridge_Synth"/>
</dbReference>
<dbReference type="PATRIC" id="fig|1123501.6.peg.2622"/>
<dbReference type="InterPro" id="IPR038740">
    <property type="entry name" value="BioF2-like_GNAT_dom"/>
</dbReference>
<comment type="caution">
    <text evidence="2">The sequence shown here is derived from an EMBL/GenBank/DDBJ whole genome shotgun (WGS) entry which is preliminary data.</text>
</comment>
<feature type="domain" description="BioF2-like acetyltransferase" evidence="1">
    <location>
        <begin position="154"/>
        <end position="244"/>
    </location>
</feature>
<dbReference type="EMBL" id="AONG01000012">
    <property type="protein sequence ID" value="KIQ68783.1"/>
    <property type="molecule type" value="Genomic_DNA"/>
</dbReference>
<proteinExistence type="predicted"/>
<dbReference type="eggNOG" id="COG2348">
    <property type="taxonomic scope" value="Bacteria"/>
</dbReference>
<dbReference type="Proteomes" id="UP000035100">
    <property type="component" value="Unassembled WGS sequence"/>
</dbReference>
<dbReference type="InterPro" id="IPR016181">
    <property type="entry name" value="Acyl_CoA_acyltransferase"/>
</dbReference>
<reference evidence="2 3" key="1">
    <citation type="submission" date="2013-01" db="EMBL/GenBank/DDBJ databases">
        <authorList>
            <person name="Fiebig A."/>
            <person name="Goeker M."/>
            <person name="Klenk H.-P.P."/>
        </authorList>
    </citation>
    <scope>NUCLEOTIDE SEQUENCE [LARGE SCALE GENOMIC DNA]</scope>
    <source>
        <strain evidence="2 3">DSM 24838</strain>
    </source>
</reference>
<keyword evidence="3" id="KW-1185">Reference proteome</keyword>
<dbReference type="AlphaFoldDB" id="A0A0D0QCU2"/>
<sequence>MDPPSPDAPPLQQHSGYAAALARLGRRAETVRTGGAAMLVLRRGPLTLTARGPLWDSALDLAARTLWLRRHGPRLVEAEADDAPALAAAGYGRVLTSAAVADLDLTGGPQAIWARARGKWRNRALVGRRAALRLRNAPFDGDPDHWLLSAEARMRSERAYRALPLALTVAFAAANPGAARLFVMERGTQPLAGMLFFRHGRAVTYMTGWTGPEGRAVSAHHLILMRAAAWYGARGAVRMDLGSVDTEAAPGLARFKLGSGARLRRLGGSWLRLRW</sequence>
<dbReference type="PANTHER" id="PTHR36174:SF1">
    <property type="entry name" value="LIPID II:GLYCINE GLYCYLTRANSFERASE"/>
    <property type="match status" value="1"/>
</dbReference>
<dbReference type="PANTHER" id="PTHR36174">
    <property type="entry name" value="LIPID II:GLYCINE GLYCYLTRANSFERASE"/>
    <property type="match status" value="1"/>
</dbReference>
<dbReference type="SUPFAM" id="SSF55729">
    <property type="entry name" value="Acyl-CoA N-acyltransferases (Nat)"/>
    <property type="match status" value="1"/>
</dbReference>
<dbReference type="RefSeq" id="WP_018301416.1">
    <property type="nucleotide sequence ID" value="NZ_KB902277.1"/>
</dbReference>